<feature type="transmembrane region" description="Helical" evidence="5">
    <location>
        <begin position="57"/>
        <end position="78"/>
    </location>
</feature>
<feature type="transmembrane region" description="Helical" evidence="5">
    <location>
        <begin position="333"/>
        <end position="355"/>
    </location>
</feature>
<dbReference type="AlphaFoldDB" id="A0A7C3KK01"/>
<evidence type="ECO:0000313" key="8">
    <source>
        <dbReference type="EMBL" id="HFN01706.1"/>
    </source>
</evidence>
<dbReference type="GO" id="GO:0016020">
    <property type="term" value="C:membrane"/>
    <property type="evidence" value="ECO:0007669"/>
    <property type="project" value="UniProtKB-SubCell"/>
</dbReference>
<dbReference type="PANTHER" id="PTHR42208">
    <property type="entry name" value="HEAVY METAL TRANSPORTER-RELATED"/>
    <property type="match status" value="1"/>
</dbReference>
<protein>
    <submittedName>
        <fullName evidence="8">Sulfite exporter TauE/SafE family protein</fullName>
    </submittedName>
</protein>
<evidence type="ECO:0000256" key="4">
    <source>
        <dbReference type="ARBA" id="ARBA00023136"/>
    </source>
</evidence>
<feature type="transmembrane region" description="Helical" evidence="5">
    <location>
        <begin position="303"/>
        <end position="321"/>
    </location>
</feature>
<feature type="transmembrane region" description="Helical" evidence="5">
    <location>
        <begin position="266"/>
        <end position="283"/>
    </location>
</feature>
<reference evidence="8" key="1">
    <citation type="journal article" date="2020" name="mSystems">
        <title>Genome- and Community-Level Interaction Insights into Carbon Utilization and Element Cycling Functions of Hydrothermarchaeota in Hydrothermal Sediment.</title>
        <authorList>
            <person name="Zhou Z."/>
            <person name="Liu Y."/>
            <person name="Xu W."/>
            <person name="Pan J."/>
            <person name="Luo Z.H."/>
            <person name="Li M."/>
        </authorList>
    </citation>
    <scope>NUCLEOTIDE SEQUENCE [LARGE SCALE GENOMIC DNA]</scope>
    <source>
        <strain evidence="8">SpSt-418</strain>
    </source>
</reference>
<feature type="domain" description="Ferric oxidoreductase" evidence="6">
    <location>
        <begin position="236"/>
        <end position="348"/>
    </location>
</feature>
<organism evidence="8">
    <name type="scientific">Oscillatoriales cyanobacterium SpSt-418</name>
    <dbReference type="NCBI Taxonomy" id="2282169"/>
    <lineage>
        <taxon>Bacteria</taxon>
        <taxon>Bacillati</taxon>
        <taxon>Cyanobacteriota</taxon>
        <taxon>Cyanophyceae</taxon>
        <taxon>Oscillatoriophycideae</taxon>
        <taxon>Oscillatoriales</taxon>
    </lineage>
</organism>
<dbReference type="InterPro" id="IPR013130">
    <property type="entry name" value="Fe3_Rdtase_TM_dom"/>
</dbReference>
<keyword evidence="3 5" id="KW-1133">Transmembrane helix</keyword>
<keyword evidence="2 5" id="KW-0812">Transmembrane</keyword>
<feature type="transmembrane region" description="Helical" evidence="5">
    <location>
        <begin position="90"/>
        <end position="108"/>
    </location>
</feature>
<keyword evidence="4 5" id="KW-0472">Membrane</keyword>
<dbReference type="EMBL" id="DSRU01000438">
    <property type="protein sequence ID" value="HFN01706.1"/>
    <property type="molecule type" value="Genomic_DNA"/>
</dbReference>
<accession>A0A7C3KK01</accession>
<feature type="transmembrane region" description="Helical" evidence="5">
    <location>
        <begin position="235"/>
        <end position="254"/>
    </location>
</feature>
<comment type="subcellular location">
    <subcellularLocation>
        <location evidence="1">Membrane</location>
        <topology evidence="1">Multi-pass membrane protein</topology>
    </subcellularLocation>
</comment>
<feature type="domain" description="Urease accessory protein UreH-like transmembrane" evidence="7">
    <location>
        <begin position="8"/>
        <end position="223"/>
    </location>
</feature>
<evidence type="ECO:0000256" key="2">
    <source>
        <dbReference type="ARBA" id="ARBA00022692"/>
    </source>
</evidence>
<name>A0A7C3KK01_9CYAN</name>
<evidence type="ECO:0000259" key="6">
    <source>
        <dbReference type="Pfam" id="PF01794"/>
    </source>
</evidence>
<evidence type="ECO:0000256" key="3">
    <source>
        <dbReference type="ARBA" id="ARBA00022989"/>
    </source>
</evidence>
<feature type="transmembrane region" description="Helical" evidence="5">
    <location>
        <begin position="210"/>
        <end position="229"/>
    </location>
</feature>
<sequence length="420" mass="46008">MIELLLIAALGFLGSFGHCVGMCGPLAIAFSLGQQPGQSTPWHQQLRYHLLLNLGRILSYVLVGAVIGTVGSMVYAGGQLAGIDSSLRQGVAIATGFFLIWLGLSHIAPKSLPRLPLLHPLLTGKWHERLMAGMSQVSLQKTWWMPLSLGLVWGLIPCGFLYVAQIKALETGNLWQSSATLLAFGLGTMPAMLSVGVFSGLLSRDRRSQLFRLGGWLTLAIGIGMVFRTDAMVDYTGYLAIALLMLALVARPISRLWSAPLRYRRAIGVGAFVCSVAHALHSLDHTFNWQWQALQFMLPAHQIGTWFGIASVTLLLPAALTSFDGMVARLGKYWRWVHLLTVPALVLATVHVVMLGSHFWGNLQPSLVNKGLSGVLVGAVLLVLMSRDRRFWQCFALERFYAEPQKRSAPLTPVSHHDIT</sequence>
<dbReference type="Pfam" id="PF01794">
    <property type="entry name" value="Ferric_reduct"/>
    <property type="match status" value="1"/>
</dbReference>
<comment type="caution">
    <text evidence="8">The sequence shown here is derived from an EMBL/GenBank/DDBJ whole genome shotgun (WGS) entry which is preliminary data.</text>
</comment>
<evidence type="ECO:0000256" key="1">
    <source>
        <dbReference type="ARBA" id="ARBA00004141"/>
    </source>
</evidence>
<proteinExistence type="predicted"/>
<dbReference type="PANTHER" id="PTHR42208:SF1">
    <property type="entry name" value="HEAVY METAL TRANSPORTER"/>
    <property type="match status" value="1"/>
</dbReference>
<dbReference type="Pfam" id="PF13386">
    <property type="entry name" value="DsbD_2"/>
    <property type="match status" value="1"/>
</dbReference>
<evidence type="ECO:0000259" key="7">
    <source>
        <dbReference type="Pfam" id="PF13386"/>
    </source>
</evidence>
<evidence type="ECO:0000256" key="5">
    <source>
        <dbReference type="SAM" id="Phobius"/>
    </source>
</evidence>
<feature type="transmembrane region" description="Helical" evidence="5">
    <location>
        <begin position="143"/>
        <end position="164"/>
    </location>
</feature>
<dbReference type="InterPro" id="IPR039447">
    <property type="entry name" value="UreH-like_TM_dom"/>
</dbReference>
<feature type="transmembrane region" description="Helical" evidence="5">
    <location>
        <begin position="367"/>
        <end position="385"/>
    </location>
</feature>
<gene>
    <name evidence="8" type="ORF">ENR64_28975</name>
</gene>